<reference evidence="2" key="1">
    <citation type="journal article" date="2019" name="bioRxiv">
        <title>Genomics, evolutionary history and diagnostics of the Alternaria alternata species group including apple and Asian pear pathotypes.</title>
        <authorList>
            <person name="Armitage A.D."/>
            <person name="Cockerton H.M."/>
            <person name="Sreenivasaprasad S."/>
            <person name="Woodhall J.W."/>
            <person name="Lane C.R."/>
            <person name="Harrison R.J."/>
            <person name="Clarkson J.P."/>
        </authorList>
    </citation>
    <scope>NUCLEOTIDE SEQUENCE [LARGE SCALE GENOMIC DNA]</scope>
    <source>
        <strain evidence="2">FERA 1082</strain>
    </source>
</reference>
<protein>
    <recommendedName>
        <fullName evidence="3">Heterokaryon incompatibility domain-containing protein</fullName>
    </recommendedName>
</protein>
<dbReference type="AlphaFoldDB" id="A0A4Q4M1M8"/>
<evidence type="ECO:0000313" key="2">
    <source>
        <dbReference type="Proteomes" id="UP000292402"/>
    </source>
</evidence>
<dbReference type="EMBL" id="PDXA01000067">
    <property type="protein sequence ID" value="RYN34606.1"/>
    <property type="molecule type" value="Genomic_DNA"/>
</dbReference>
<dbReference type="PANTHER" id="PTHR33112:SF12">
    <property type="entry name" value="HETEROKARYON INCOMPATIBILITY DOMAIN-CONTAINING PROTEIN"/>
    <property type="match status" value="1"/>
</dbReference>
<accession>A0A4Q4M1M8</accession>
<sequence length="450" mass="50979">MDAVYSNAYITIVQAAEKQMDVNQSPLDRDWSLGLSGMSIPFTPIEPSFTVDGMSYLVDDNDIQRTLDESFSSTKWSSRGWTFQELVLSHRILLFISEEVVFYCSNGVACESTSLGDDLYKTLPPMKQPSLHQQSSIQNCGFLQKLSRGDTTLIDLIEQYEENYLQPLSFFIGRNLTYDTDVLNAFSGTINVQSVLLGDFEWGMPLRLFARVLFLSVTPQSGPLSRRNGFPSWSWIGWKVDVSSSRAALDSGGYRRAMRRGYWTLVQIHSCTESGNPVLLLGPLDFNNGTEGYCTRSIKLYNQLTSAPPPPTEPCVEEAPLFHVPRNESLQTLLMFWTHVAPLKLIFPTENRAVPEVHIDCPMIRARFKEEASLELEVALIAITRGVPFYEYSGDEEWFQPWEIPDSEQEFSGIIIERWQGLARRVGVVHNFSTEQWVAANPQKELLLLA</sequence>
<name>A0A4Q4M1M8_9PLEO</name>
<gene>
    <name evidence="1" type="ORF">AA0114_g11844</name>
</gene>
<evidence type="ECO:0008006" key="3">
    <source>
        <dbReference type="Google" id="ProtNLM"/>
    </source>
</evidence>
<dbReference type="PANTHER" id="PTHR33112">
    <property type="entry name" value="DOMAIN PROTEIN, PUTATIVE-RELATED"/>
    <property type="match status" value="1"/>
</dbReference>
<dbReference type="Proteomes" id="UP000292402">
    <property type="component" value="Unassembled WGS sequence"/>
</dbReference>
<comment type="caution">
    <text evidence="1">The sequence shown here is derived from an EMBL/GenBank/DDBJ whole genome shotgun (WGS) entry which is preliminary data.</text>
</comment>
<proteinExistence type="predicted"/>
<organism evidence="1 2">
    <name type="scientific">Alternaria tenuissima</name>
    <dbReference type="NCBI Taxonomy" id="119927"/>
    <lineage>
        <taxon>Eukaryota</taxon>
        <taxon>Fungi</taxon>
        <taxon>Dikarya</taxon>
        <taxon>Ascomycota</taxon>
        <taxon>Pezizomycotina</taxon>
        <taxon>Dothideomycetes</taxon>
        <taxon>Pleosporomycetidae</taxon>
        <taxon>Pleosporales</taxon>
        <taxon>Pleosporineae</taxon>
        <taxon>Pleosporaceae</taxon>
        <taxon>Alternaria</taxon>
        <taxon>Alternaria sect. Alternaria</taxon>
        <taxon>Alternaria alternata complex</taxon>
    </lineage>
</organism>
<evidence type="ECO:0000313" key="1">
    <source>
        <dbReference type="EMBL" id="RYN34606.1"/>
    </source>
</evidence>